<keyword evidence="1" id="KW-0547">Nucleotide-binding</keyword>
<evidence type="ECO:0000313" key="6">
    <source>
        <dbReference type="Proteomes" id="UP001317532"/>
    </source>
</evidence>
<organism evidence="5 6">
    <name type="scientific">Vulcanimicrobium alpinum</name>
    <dbReference type="NCBI Taxonomy" id="3016050"/>
    <lineage>
        <taxon>Bacteria</taxon>
        <taxon>Bacillati</taxon>
        <taxon>Vulcanimicrobiota</taxon>
        <taxon>Vulcanimicrobiia</taxon>
        <taxon>Vulcanimicrobiales</taxon>
        <taxon>Vulcanimicrobiaceae</taxon>
        <taxon>Vulcanimicrobium</taxon>
    </lineage>
</organism>
<dbReference type="InterPro" id="IPR027417">
    <property type="entry name" value="P-loop_NTPase"/>
</dbReference>
<keyword evidence="2" id="KW-0067">ATP-binding</keyword>
<dbReference type="PANTHER" id="PTHR16305">
    <property type="entry name" value="TESTICULAR SOLUBLE ADENYLYL CYCLASE"/>
    <property type="match status" value="1"/>
</dbReference>
<protein>
    <recommendedName>
        <fullName evidence="4">Orc1-like AAA ATPase domain-containing protein</fullName>
    </recommendedName>
</protein>
<dbReference type="PANTHER" id="PTHR16305:SF28">
    <property type="entry name" value="GUANYLATE CYCLASE DOMAIN-CONTAINING PROTEIN"/>
    <property type="match status" value="1"/>
</dbReference>
<accession>A0AAN2CAY0</accession>
<keyword evidence="6" id="KW-1185">Reference proteome</keyword>
<evidence type="ECO:0000256" key="3">
    <source>
        <dbReference type="SAM" id="MobiDB-lite"/>
    </source>
</evidence>
<evidence type="ECO:0000259" key="4">
    <source>
        <dbReference type="Pfam" id="PF13191"/>
    </source>
</evidence>
<dbReference type="AlphaFoldDB" id="A0AAN2CAY0"/>
<evidence type="ECO:0000256" key="1">
    <source>
        <dbReference type="ARBA" id="ARBA00022741"/>
    </source>
</evidence>
<sequence length="558" mass="59826">MDGALIVLTGEAGVGKTSIAEACATDGAARGFHVLSVANYHSARAPFGPFLEVMRMLARERPEAVPAAAGDRLVFERFIGTAPVAGSEQPLDKRRFFVVAAEVLERSAAVTPLLAIVEDAHWSDPESLEFLRFFAPRLATAPIVVIVTLRTDADDDALAVQIDALSRLPVTQRHTVTPLDDRSLLTIITLSAPNVSLDAENAAALCRRAEGNPLIALELARDAASGAPLPSSFVTAIGARLRNLQPSERTAIEAASVVGRTFAFSDLQALLNLPRTTLISAIRGARDAGIVEETAIGFAFRHERLREAVETRMLAVERSDLHRRRALALEALGGDAALLAMHWAAANEPARAAPFAERAGDEAMARDAFATARARYREALAGSDDDAAVRLEPKLARASESLGDAAGAARWYDAAAQRARAAGTDDGRWRLRAADSQYRAGHRDEAMAAVRLLLAETADASLQFDGAALLAMYHAYAGEAEFAEHFIGVARGYDGPRDPIRALACLGARRHGDPPRRRRMAGGRQRCGRDRGGIGRRGPDRDQSSQLQRHGTSPRQAS</sequence>
<dbReference type="GO" id="GO:0005737">
    <property type="term" value="C:cytoplasm"/>
    <property type="evidence" value="ECO:0007669"/>
    <property type="project" value="TreeGrafter"/>
</dbReference>
<dbReference type="KEGG" id="vab:WPS_34060"/>
<feature type="region of interest" description="Disordered" evidence="3">
    <location>
        <begin position="510"/>
        <end position="558"/>
    </location>
</feature>
<evidence type="ECO:0000256" key="2">
    <source>
        <dbReference type="ARBA" id="ARBA00022840"/>
    </source>
</evidence>
<evidence type="ECO:0000313" key="5">
    <source>
        <dbReference type="EMBL" id="BDE08130.1"/>
    </source>
</evidence>
<feature type="domain" description="Orc1-like AAA ATPase" evidence="4">
    <location>
        <begin position="5"/>
        <end position="146"/>
    </location>
</feature>
<dbReference type="GO" id="GO:0004016">
    <property type="term" value="F:adenylate cyclase activity"/>
    <property type="evidence" value="ECO:0007669"/>
    <property type="project" value="TreeGrafter"/>
</dbReference>
<dbReference type="GO" id="GO:0005524">
    <property type="term" value="F:ATP binding"/>
    <property type="evidence" value="ECO:0007669"/>
    <property type="project" value="UniProtKB-KW"/>
</dbReference>
<dbReference type="SUPFAM" id="SSF52540">
    <property type="entry name" value="P-loop containing nucleoside triphosphate hydrolases"/>
    <property type="match status" value="1"/>
</dbReference>
<dbReference type="InterPro" id="IPR041664">
    <property type="entry name" value="AAA_16"/>
</dbReference>
<proteinExistence type="predicted"/>
<feature type="compositionally biased region" description="Polar residues" evidence="3">
    <location>
        <begin position="544"/>
        <end position="558"/>
    </location>
</feature>
<feature type="compositionally biased region" description="Basic and acidic residues" evidence="3">
    <location>
        <begin position="527"/>
        <end position="543"/>
    </location>
</feature>
<name>A0AAN2CAY0_UNVUL</name>
<dbReference type="Pfam" id="PF13191">
    <property type="entry name" value="AAA_16"/>
    <property type="match status" value="1"/>
</dbReference>
<dbReference type="Proteomes" id="UP001317532">
    <property type="component" value="Chromosome"/>
</dbReference>
<reference evidence="5 6" key="1">
    <citation type="journal article" date="2022" name="ISME Commun">
        <title>Vulcanimicrobium alpinus gen. nov. sp. nov., the first cultivated representative of the candidate phylum 'Eremiobacterota', is a metabolically versatile aerobic anoxygenic phototroph.</title>
        <authorList>
            <person name="Yabe S."/>
            <person name="Muto K."/>
            <person name="Abe K."/>
            <person name="Yokota A."/>
            <person name="Staudigel H."/>
            <person name="Tebo B.M."/>
        </authorList>
    </citation>
    <scope>NUCLEOTIDE SEQUENCE [LARGE SCALE GENOMIC DNA]</scope>
    <source>
        <strain evidence="5 6">WC8-2</strain>
    </source>
</reference>
<gene>
    <name evidence="5" type="ORF">WPS_34060</name>
</gene>
<dbReference type="EMBL" id="AP025523">
    <property type="protein sequence ID" value="BDE08130.1"/>
    <property type="molecule type" value="Genomic_DNA"/>
</dbReference>